<dbReference type="GO" id="GO:0005886">
    <property type="term" value="C:plasma membrane"/>
    <property type="evidence" value="ECO:0007669"/>
    <property type="project" value="UniProtKB-SubCell"/>
</dbReference>
<dbReference type="InterPro" id="IPR023408">
    <property type="entry name" value="MscS_beta-dom_sf"/>
</dbReference>
<evidence type="ECO:0000259" key="9">
    <source>
        <dbReference type="Pfam" id="PF21082"/>
    </source>
</evidence>
<keyword evidence="6 7" id="KW-0472">Membrane</keyword>
<reference evidence="12" key="1">
    <citation type="submission" date="2017-09" db="EMBL/GenBank/DDBJ databases">
        <title>Depth-based differentiation of microbial function through sediment-hosted aquifers and enrichment of novel symbionts in the deep terrestrial subsurface.</title>
        <authorList>
            <person name="Probst A.J."/>
            <person name="Ladd B."/>
            <person name="Jarett J.K."/>
            <person name="Geller-Mcgrath D.E."/>
            <person name="Sieber C.M.K."/>
            <person name="Emerson J.B."/>
            <person name="Anantharaman K."/>
            <person name="Thomas B.C."/>
            <person name="Malmstrom R."/>
            <person name="Stieglmeier M."/>
            <person name="Klingl A."/>
            <person name="Woyke T."/>
            <person name="Ryan C.M."/>
            <person name="Banfield J.F."/>
        </authorList>
    </citation>
    <scope>NUCLEOTIDE SEQUENCE [LARGE SCALE GENOMIC DNA]</scope>
</reference>
<dbReference type="SUPFAM" id="SSF50182">
    <property type="entry name" value="Sm-like ribonucleoproteins"/>
    <property type="match status" value="1"/>
</dbReference>
<dbReference type="Gene3D" id="1.10.287.1260">
    <property type="match status" value="1"/>
</dbReference>
<gene>
    <name evidence="11" type="ORF">COT95_00170</name>
</gene>
<evidence type="ECO:0000313" key="11">
    <source>
        <dbReference type="EMBL" id="PIR95167.1"/>
    </source>
</evidence>
<evidence type="ECO:0000256" key="5">
    <source>
        <dbReference type="ARBA" id="ARBA00022989"/>
    </source>
</evidence>
<comment type="caution">
    <text evidence="11">The sequence shown here is derived from an EMBL/GenBank/DDBJ whole genome shotgun (WGS) entry which is preliminary data.</text>
</comment>
<evidence type="ECO:0000256" key="3">
    <source>
        <dbReference type="ARBA" id="ARBA00022475"/>
    </source>
</evidence>
<feature type="domain" description="Mechanosensitive ion channel transmembrane helices 2/3" evidence="10">
    <location>
        <begin position="148"/>
        <end position="188"/>
    </location>
</feature>
<dbReference type="GO" id="GO:0055085">
    <property type="term" value="P:transmembrane transport"/>
    <property type="evidence" value="ECO:0007669"/>
    <property type="project" value="InterPro"/>
</dbReference>
<evidence type="ECO:0000256" key="2">
    <source>
        <dbReference type="ARBA" id="ARBA00008017"/>
    </source>
</evidence>
<dbReference type="Pfam" id="PF21088">
    <property type="entry name" value="MS_channel_1st"/>
    <property type="match status" value="1"/>
</dbReference>
<dbReference type="Gene3D" id="3.30.70.100">
    <property type="match status" value="1"/>
</dbReference>
<dbReference type="PROSITE" id="PS01246">
    <property type="entry name" value="UPF0003"/>
    <property type="match status" value="1"/>
</dbReference>
<comment type="subcellular location">
    <subcellularLocation>
        <location evidence="1">Cell membrane</location>
        <topology evidence="1">Multi-pass membrane protein</topology>
    </subcellularLocation>
</comment>
<dbReference type="SUPFAM" id="SSF82689">
    <property type="entry name" value="Mechanosensitive channel protein MscS (YggB), C-terminal domain"/>
    <property type="match status" value="1"/>
</dbReference>
<comment type="similarity">
    <text evidence="2">Belongs to the MscS (TC 1.A.23) family.</text>
</comment>
<dbReference type="Pfam" id="PF21082">
    <property type="entry name" value="MS_channel_3rd"/>
    <property type="match status" value="1"/>
</dbReference>
<accession>A0A2H0V7T8</accession>
<evidence type="ECO:0000256" key="7">
    <source>
        <dbReference type="SAM" id="Phobius"/>
    </source>
</evidence>
<dbReference type="Gene3D" id="2.30.30.60">
    <property type="match status" value="1"/>
</dbReference>
<feature type="domain" description="Mechanosensitive ion channel MscS" evidence="8">
    <location>
        <begin position="190"/>
        <end position="254"/>
    </location>
</feature>
<dbReference type="Pfam" id="PF00924">
    <property type="entry name" value="MS_channel_2nd"/>
    <property type="match status" value="1"/>
</dbReference>
<keyword evidence="5 7" id="KW-1133">Transmembrane helix</keyword>
<protein>
    <submittedName>
        <fullName evidence="11">Mechanosensitive ion channel protein MscS</fullName>
    </submittedName>
</protein>
<dbReference type="PANTHER" id="PTHR30566:SF25">
    <property type="entry name" value="INNER MEMBRANE PROTEIN"/>
    <property type="match status" value="1"/>
</dbReference>
<feature type="domain" description="Mechanosensitive ion channel MscS C-terminal" evidence="9">
    <location>
        <begin position="262"/>
        <end position="347"/>
    </location>
</feature>
<organism evidence="11 12">
    <name type="scientific">Candidatus Falkowbacteria bacterium CG10_big_fil_rev_8_21_14_0_10_37_6</name>
    <dbReference type="NCBI Taxonomy" id="1974563"/>
    <lineage>
        <taxon>Bacteria</taxon>
        <taxon>Candidatus Falkowiibacteriota</taxon>
    </lineage>
</organism>
<evidence type="ECO:0000313" key="12">
    <source>
        <dbReference type="Proteomes" id="UP000228614"/>
    </source>
</evidence>
<dbReference type="SUPFAM" id="SSF82861">
    <property type="entry name" value="Mechanosensitive channel protein MscS (YggB), transmembrane region"/>
    <property type="match status" value="1"/>
</dbReference>
<feature type="transmembrane region" description="Helical" evidence="7">
    <location>
        <begin position="147"/>
        <end position="163"/>
    </location>
</feature>
<dbReference type="Proteomes" id="UP000228614">
    <property type="component" value="Unassembled WGS sequence"/>
</dbReference>
<dbReference type="EMBL" id="PFAN01000010">
    <property type="protein sequence ID" value="PIR95167.1"/>
    <property type="molecule type" value="Genomic_DNA"/>
</dbReference>
<sequence>MYQEKLNLFLESYPYLAVEIFSNSFSRWLVSVAVFLSVYVVLKIFKTVVLSRLKNLAEKTKNEFDDIVINGLDAIHWPFNFFIAAYLAHKFLAVSQNVSATMYYVLIITVSYYIIRVLQAGVDIFIQGIVNKRPDKESKEMMRLISALIKIGLWLIAIMLILSNLGYNVSSLLAGFGIGGIVIAFAVQKMVSDLFSSLSIYFDKPFAPGDFIKIGEDMGTVKQVGMRTTRMQSLQGEELIVPNSEIVSAKIQNFGKMQRRRVAFSIGVTYNTPKKKLEAIPEMIKKIIKAQKKCTFDRAHFKTFGDFSLNFEIIYYVDSADYVEYMNIQQKINLAIVEVFEKEKIAIAFPTQTIHLEK</sequence>
<feature type="transmembrane region" description="Helical" evidence="7">
    <location>
        <begin position="25"/>
        <end position="46"/>
    </location>
</feature>
<dbReference type="InterPro" id="IPR011014">
    <property type="entry name" value="MscS_channel_TM-2"/>
</dbReference>
<dbReference type="PANTHER" id="PTHR30566">
    <property type="entry name" value="YNAI-RELATED MECHANOSENSITIVE ION CHANNEL"/>
    <property type="match status" value="1"/>
</dbReference>
<feature type="transmembrane region" description="Helical" evidence="7">
    <location>
        <begin position="101"/>
        <end position="126"/>
    </location>
</feature>
<evidence type="ECO:0000259" key="8">
    <source>
        <dbReference type="Pfam" id="PF00924"/>
    </source>
</evidence>
<evidence type="ECO:0000259" key="10">
    <source>
        <dbReference type="Pfam" id="PF21088"/>
    </source>
</evidence>
<keyword evidence="3" id="KW-1003">Cell membrane</keyword>
<keyword evidence="4 7" id="KW-0812">Transmembrane</keyword>
<dbReference type="InterPro" id="IPR006685">
    <property type="entry name" value="MscS_channel_2nd"/>
</dbReference>
<evidence type="ECO:0000256" key="1">
    <source>
        <dbReference type="ARBA" id="ARBA00004651"/>
    </source>
</evidence>
<name>A0A2H0V7T8_9BACT</name>
<dbReference type="InterPro" id="IPR010920">
    <property type="entry name" value="LSM_dom_sf"/>
</dbReference>
<dbReference type="InterPro" id="IPR049278">
    <property type="entry name" value="MS_channel_C"/>
</dbReference>
<dbReference type="InterPro" id="IPR011066">
    <property type="entry name" value="MscS_channel_C_sf"/>
</dbReference>
<feature type="transmembrane region" description="Helical" evidence="7">
    <location>
        <begin position="169"/>
        <end position="187"/>
    </location>
</feature>
<evidence type="ECO:0000256" key="6">
    <source>
        <dbReference type="ARBA" id="ARBA00023136"/>
    </source>
</evidence>
<dbReference type="InterPro" id="IPR006686">
    <property type="entry name" value="MscS_channel_CS"/>
</dbReference>
<proteinExistence type="inferred from homology"/>
<evidence type="ECO:0000256" key="4">
    <source>
        <dbReference type="ARBA" id="ARBA00022692"/>
    </source>
</evidence>
<dbReference type="AlphaFoldDB" id="A0A2H0V7T8"/>
<dbReference type="InterPro" id="IPR049142">
    <property type="entry name" value="MS_channel_1st"/>
</dbReference>